<dbReference type="InterPro" id="IPR022419">
    <property type="entry name" value="Porphobilin_deaminase_cofac_BS"/>
</dbReference>
<dbReference type="SUPFAM" id="SSF53850">
    <property type="entry name" value="Periplasmic binding protein-like II"/>
    <property type="match status" value="1"/>
</dbReference>
<dbReference type="NCBIfam" id="TIGR00212">
    <property type="entry name" value="hemC"/>
    <property type="match status" value="1"/>
</dbReference>
<comment type="cofactor">
    <cofactor evidence="1">
        <name>dipyrromethane</name>
        <dbReference type="ChEBI" id="CHEBI:60342"/>
    </cofactor>
</comment>
<dbReference type="Pfam" id="PF01379">
    <property type="entry name" value="Porphobil_deam"/>
    <property type="match status" value="1"/>
</dbReference>
<comment type="caution">
    <text evidence="7">The sequence shown here is derived from an EMBL/GenBank/DDBJ whole genome shotgun (WGS) entry which is preliminary data.</text>
</comment>
<dbReference type="Gene3D" id="3.30.160.40">
    <property type="entry name" value="Porphobilinogen deaminase, C-terminal domain"/>
    <property type="match status" value="1"/>
</dbReference>
<evidence type="ECO:0000313" key="7">
    <source>
        <dbReference type="EMBL" id="PSN83349.1"/>
    </source>
</evidence>
<dbReference type="PANTHER" id="PTHR11557:SF0">
    <property type="entry name" value="PORPHOBILINOGEN DEAMINASE"/>
    <property type="match status" value="1"/>
</dbReference>
<dbReference type="Gene3D" id="3.40.190.10">
    <property type="entry name" value="Periplasmic binding protein-like II"/>
    <property type="match status" value="2"/>
</dbReference>
<sequence length="311" mass="34472">MLELHIRIASRGSALALIQTEEVASVLRRLGHDVSVITIKSIGDVDQSTPLHTISRRGIFEKEVDRAVLEGKADIAVHSLKDVPLELPNELEMVAIPMRQPPYDAIFPVPLYVLKQNSAVATGSIRRAAMLKLFRPDLRILGIRGNVDTRVKKIQQGYAQAVVLAEAGLKRLGLKGWKRLNPKFFVPAAGQGALCVTCSSEAPQELKKALKKIDHKRTHTEALLERRIASEIEAGCTSPLGVHTEMVNEKIIQLTISLVEWSLQSRVFVSLKAPLDKVFEKALNEFEKKGGKSVVKQWRMKGVPKLFDESA</sequence>
<evidence type="ECO:0000256" key="4">
    <source>
        <dbReference type="ARBA" id="ARBA00023244"/>
    </source>
</evidence>
<organism evidence="7 8">
    <name type="scientific">Candidatus Marsarchaeota G1 archaeon OSP_D</name>
    <dbReference type="NCBI Taxonomy" id="1978155"/>
    <lineage>
        <taxon>Archaea</taxon>
        <taxon>Candidatus Marsarchaeota</taxon>
        <taxon>Candidatus Marsarchaeota group 1</taxon>
    </lineage>
</organism>
<dbReference type="Proteomes" id="UP000240880">
    <property type="component" value="Unassembled WGS sequence"/>
</dbReference>
<gene>
    <name evidence="7" type="ORF">B9Q01_05100</name>
</gene>
<feature type="domain" description="Porphobilinogen deaminase N-terminal" evidence="6">
    <location>
        <begin position="6"/>
        <end position="202"/>
    </location>
</feature>
<reference evidence="7 8" key="1">
    <citation type="submission" date="2017-04" db="EMBL/GenBank/DDBJ databases">
        <title>Novel microbial lineages endemic to geothermal iron-oxide mats fill important gaps in the evolutionary history of Archaea.</title>
        <authorList>
            <person name="Jay Z.J."/>
            <person name="Beam J.P."/>
            <person name="Dlakic M."/>
            <person name="Rusch D.B."/>
            <person name="Kozubal M.A."/>
            <person name="Inskeep W.P."/>
        </authorList>
    </citation>
    <scope>NUCLEOTIDE SEQUENCE [LARGE SCALE GENOMIC DNA]</scope>
    <source>
        <strain evidence="7">OSP_D</strain>
    </source>
</reference>
<evidence type="ECO:0000313" key="8">
    <source>
        <dbReference type="Proteomes" id="UP000240880"/>
    </source>
</evidence>
<dbReference type="PANTHER" id="PTHR11557">
    <property type="entry name" value="PORPHOBILINOGEN DEAMINASE"/>
    <property type="match status" value="1"/>
</dbReference>
<dbReference type="GO" id="GO:0005737">
    <property type="term" value="C:cytoplasm"/>
    <property type="evidence" value="ECO:0007669"/>
    <property type="project" value="UniProtKB-UniRule"/>
</dbReference>
<comment type="similarity">
    <text evidence="2">Belongs to the HMBS family.</text>
</comment>
<evidence type="ECO:0000256" key="2">
    <source>
        <dbReference type="ARBA" id="ARBA00005638"/>
    </source>
</evidence>
<evidence type="ECO:0000256" key="3">
    <source>
        <dbReference type="ARBA" id="ARBA00022679"/>
    </source>
</evidence>
<dbReference type="SUPFAM" id="SSF54782">
    <property type="entry name" value="Porphobilinogen deaminase (hydroxymethylbilane synthase), C-terminal domain"/>
    <property type="match status" value="1"/>
</dbReference>
<evidence type="ECO:0000259" key="6">
    <source>
        <dbReference type="Pfam" id="PF01379"/>
    </source>
</evidence>
<proteinExistence type="inferred from homology"/>
<dbReference type="InterPro" id="IPR022417">
    <property type="entry name" value="Porphobilin_deaminase_N"/>
</dbReference>
<dbReference type="GO" id="GO:0006783">
    <property type="term" value="P:heme biosynthetic process"/>
    <property type="evidence" value="ECO:0007669"/>
    <property type="project" value="TreeGrafter"/>
</dbReference>
<dbReference type="AlphaFoldDB" id="A0A2R6AAH5"/>
<keyword evidence="3" id="KW-0808">Transferase</keyword>
<dbReference type="PRINTS" id="PR00151">
    <property type="entry name" value="PORPHBDMNASE"/>
</dbReference>
<evidence type="ECO:0000256" key="5">
    <source>
        <dbReference type="NCBIfam" id="TIGR00212"/>
    </source>
</evidence>
<dbReference type="PROSITE" id="PS00533">
    <property type="entry name" value="PORPHOBILINOGEN_DEAM"/>
    <property type="match status" value="1"/>
</dbReference>
<dbReference type="InterPro" id="IPR000860">
    <property type="entry name" value="HemC"/>
</dbReference>
<dbReference type="GO" id="GO:0004418">
    <property type="term" value="F:hydroxymethylbilane synthase activity"/>
    <property type="evidence" value="ECO:0007669"/>
    <property type="project" value="UniProtKB-UniRule"/>
</dbReference>
<keyword evidence="4" id="KW-0627">Porphyrin biosynthesis</keyword>
<protein>
    <recommendedName>
        <fullName evidence="5">Hydroxymethylbilane synthase</fullName>
        <ecNumber evidence="5">2.5.1.61</ecNumber>
    </recommendedName>
</protein>
<dbReference type="PIRSF" id="PIRSF001438">
    <property type="entry name" value="4pyrrol_synth_OHMeBilane_synth"/>
    <property type="match status" value="1"/>
</dbReference>
<name>A0A2R6AAH5_9ARCH</name>
<accession>A0A2R6AAH5</accession>
<dbReference type="EC" id="2.5.1.61" evidence="5"/>
<dbReference type="InterPro" id="IPR036803">
    <property type="entry name" value="Porphobilinogen_deaminase_C_sf"/>
</dbReference>
<evidence type="ECO:0000256" key="1">
    <source>
        <dbReference type="ARBA" id="ARBA00001916"/>
    </source>
</evidence>
<dbReference type="EMBL" id="NEXC01000027">
    <property type="protein sequence ID" value="PSN83349.1"/>
    <property type="molecule type" value="Genomic_DNA"/>
</dbReference>